<reference evidence="3 4" key="1">
    <citation type="submission" date="2019-04" db="EMBL/GenBank/DDBJ databases">
        <title>Draft genome sequences of Streptomyces avermitilis ATCC 31267.</title>
        <authorList>
            <person name="Komaki H."/>
            <person name="Tamura T."/>
            <person name="Hosoyama A."/>
        </authorList>
    </citation>
    <scope>NUCLEOTIDE SEQUENCE [LARGE SCALE GENOMIC DNA]</scope>
    <source>
        <strain evidence="3 4">ATCC 31267</strain>
    </source>
</reference>
<evidence type="ECO:0000313" key="2">
    <source>
        <dbReference type="EMBL" id="GDY61024.1"/>
    </source>
</evidence>
<comment type="caution">
    <text evidence="3">The sequence shown here is derived from an EMBL/GenBank/DDBJ whole genome shotgun (WGS) entry which is preliminary data.</text>
</comment>
<evidence type="ECO:0000313" key="4">
    <source>
        <dbReference type="Proteomes" id="UP000299211"/>
    </source>
</evidence>
<sequence>MTAGLKTIIYPVKDLARAKALFGALLGVEPYADEPYYVGFKDAGQDVGLDPNGHAKGMTGPVPYWHVTDIRSRLSALLNAGAEPLQDVQDVGGGRLIAFVKDADGNLIGLIQEPAAHQ</sequence>
<dbReference type="SUPFAM" id="SSF54593">
    <property type="entry name" value="Glyoxalase/Bleomycin resistance protein/Dihydroxybiphenyl dioxygenase"/>
    <property type="match status" value="1"/>
</dbReference>
<protein>
    <submittedName>
        <fullName evidence="3">Glyoxalase</fullName>
    </submittedName>
</protein>
<dbReference type="Proteomes" id="UP000302139">
    <property type="component" value="Unassembled WGS sequence"/>
</dbReference>
<dbReference type="OMA" id="GPVPYWH"/>
<dbReference type="Proteomes" id="UP000299211">
    <property type="component" value="Unassembled WGS sequence"/>
</dbReference>
<reference evidence="2 5" key="2">
    <citation type="submission" date="2019-04" db="EMBL/GenBank/DDBJ databases">
        <title>Draft genome sequences of Streptomyces avermitilis NBRC 14893.</title>
        <authorList>
            <person name="Komaki H."/>
            <person name="Tamura T."/>
            <person name="Hosoyama A."/>
        </authorList>
    </citation>
    <scope>NUCLEOTIDE SEQUENCE [LARGE SCALE GENOMIC DNA]</scope>
    <source>
        <strain evidence="2 5">NBRC 14893</strain>
    </source>
</reference>
<dbReference type="STRING" id="33903.AQJ43_09895"/>
<dbReference type="Pfam" id="PF00903">
    <property type="entry name" value="Glyoxalase"/>
    <property type="match status" value="1"/>
</dbReference>
<evidence type="ECO:0000313" key="3">
    <source>
        <dbReference type="EMBL" id="GDY78898.1"/>
    </source>
</evidence>
<feature type="domain" description="VOC" evidence="1">
    <location>
        <begin position="4"/>
        <end position="113"/>
    </location>
</feature>
<dbReference type="EMBL" id="BJHY01000001">
    <property type="protein sequence ID" value="GDY78898.1"/>
    <property type="molecule type" value="Genomic_DNA"/>
</dbReference>
<dbReference type="InterPro" id="IPR037523">
    <property type="entry name" value="VOC_core"/>
</dbReference>
<dbReference type="AlphaFoldDB" id="A0A4D4N308"/>
<organism evidence="3 4">
    <name type="scientific">Streptomyces avermitilis</name>
    <dbReference type="NCBI Taxonomy" id="33903"/>
    <lineage>
        <taxon>Bacteria</taxon>
        <taxon>Bacillati</taxon>
        <taxon>Actinomycetota</taxon>
        <taxon>Actinomycetes</taxon>
        <taxon>Kitasatosporales</taxon>
        <taxon>Streptomycetaceae</taxon>
        <taxon>Streptomyces</taxon>
    </lineage>
</organism>
<evidence type="ECO:0000259" key="1">
    <source>
        <dbReference type="PROSITE" id="PS51819"/>
    </source>
</evidence>
<gene>
    <name evidence="2" type="ORF">SAV14893_004170</name>
    <name evidence="3" type="ORF">SAV31267_083830</name>
</gene>
<dbReference type="RefSeq" id="WP_010982768.1">
    <property type="nucleotide sequence ID" value="NZ_BAABTN010000006.1"/>
</dbReference>
<dbReference type="InterPro" id="IPR004360">
    <property type="entry name" value="Glyas_Fos-R_dOase_dom"/>
</dbReference>
<accession>A0A4D4N308</accession>
<dbReference type="PROSITE" id="PS51819">
    <property type="entry name" value="VOC"/>
    <property type="match status" value="1"/>
</dbReference>
<dbReference type="EMBL" id="BJHX01000001">
    <property type="protein sequence ID" value="GDY61024.1"/>
    <property type="molecule type" value="Genomic_DNA"/>
</dbReference>
<name>A0A4D4N308_STRAX</name>
<dbReference type="GeneID" id="41538428"/>
<dbReference type="InterPro" id="IPR029068">
    <property type="entry name" value="Glyas_Bleomycin-R_OHBP_Dase"/>
</dbReference>
<dbReference type="Gene3D" id="3.10.180.10">
    <property type="entry name" value="2,3-Dihydroxybiphenyl 1,2-Dioxygenase, domain 1"/>
    <property type="match status" value="1"/>
</dbReference>
<evidence type="ECO:0000313" key="5">
    <source>
        <dbReference type="Proteomes" id="UP000302139"/>
    </source>
</evidence>
<proteinExistence type="predicted"/>